<dbReference type="GeneID" id="98115618"/>
<feature type="compositionally biased region" description="Gly residues" evidence="4">
    <location>
        <begin position="1833"/>
        <end position="1843"/>
    </location>
</feature>
<comment type="caution">
    <text evidence="9">The sequence shown here is derived from an EMBL/GenBank/DDBJ whole genome shotgun (WGS) entry which is preliminary data.</text>
</comment>
<feature type="region of interest" description="Disordered" evidence="4">
    <location>
        <begin position="1435"/>
        <end position="1500"/>
    </location>
</feature>
<evidence type="ECO:0000256" key="1">
    <source>
        <dbReference type="ARBA" id="ARBA00006545"/>
    </source>
</evidence>
<feature type="domain" description="Vacuolar protein sorting-associated protein 13 VPS13 adaptor binding" evidence="7">
    <location>
        <begin position="2060"/>
        <end position="2640"/>
    </location>
</feature>
<evidence type="ECO:0000259" key="6">
    <source>
        <dbReference type="Pfam" id="PF25033"/>
    </source>
</evidence>
<dbReference type="Pfam" id="PF12624">
    <property type="entry name" value="VPS13_N"/>
    <property type="match status" value="1"/>
</dbReference>
<feature type="compositionally biased region" description="Polar residues" evidence="4">
    <location>
        <begin position="1844"/>
        <end position="1860"/>
    </location>
</feature>
<gene>
    <name evidence="9" type="ORF">HOO65_011373</name>
</gene>
<feature type="compositionally biased region" description="Low complexity" evidence="4">
    <location>
        <begin position="2723"/>
        <end position="2735"/>
    </location>
</feature>
<feature type="domain" description="VPS13-like middle region" evidence="6">
    <location>
        <begin position="1155"/>
        <end position="1985"/>
    </location>
</feature>
<dbReference type="PANTHER" id="PTHR16166">
    <property type="entry name" value="VACUOLAR PROTEIN SORTING-ASSOCIATED PROTEIN VPS13"/>
    <property type="match status" value="1"/>
</dbReference>
<dbReference type="Pfam" id="PF25037">
    <property type="entry name" value="VPS13_C"/>
    <property type="match status" value="1"/>
</dbReference>
<evidence type="ECO:0000256" key="2">
    <source>
        <dbReference type="ARBA" id="ARBA00022448"/>
    </source>
</evidence>
<evidence type="ECO:0000259" key="5">
    <source>
        <dbReference type="Pfam" id="PF12624"/>
    </source>
</evidence>
<feature type="region of interest" description="Disordered" evidence="4">
    <location>
        <begin position="1082"/>
        <end position="1101"/>
    </location>
</feature>
<organism evidence="9 10">
    <name type="scientific">Ceratocystis lukuohia</name>
    <dbReference type="NCBI Taxonomy" id="2019550"/>
    <lineage>
        <taxon>Eukaryota</taxon>
        <taxon>Fungi</taxon>
        <taxon>Dikarya</taxon>
        <taxon>Ascomycota</taxon>
        <taxon>Pezizomycotina</taxon>
        <taxon>Sordariomycetes</taxon>
        <taxon>Hypocreomycetidae</taxon>
        <taxon>Microascales</taxon>
        <taxon>Ceratocystidaceae</taxon>
        <taxon>Ceratocystis</taxon>
    </lineage>
</organism>
<evidence type="ECO:0000313" key="10">
    <source>
        <dbReference type="Proteomes" id="UP001610728"/>
    </source>
</evidence>
<feature type="region of interest" description="Disordered" evidence="4">
    <location>
        <begin position="2712"/>
        <end position="2741"/>
    </location>
</feature>
<reference evidence="9 10" key="1">
    <citation type="submission" date="2020-05" db="EMBL/GenBank/DDBJ databases">
        <title>Ceratocystis lukuohia genome.</title>
        <authorList>
            <person name="Harrington T.C."/>
            <person name="Kim K."/>
            <person name="Mayers C.G."/>
        </authorList>
    </citation>
    <scope>NUCLEOTIDE SEQUENCE [LARGE SCALE GENOMIC DNA]</scope>
    <source>
        <strain evidence="9 10">C4212</strain>
    </source>
</reference>
<comment type="similarity">
    <text evidence="1">Belongs to the VPS13 family.</text>
</comment>
<feature type="region of interest" description="Disordered" evidence="4">
    <location>
        <begin position="848"/>
        <end position="879"/>
    </location>
</feature>
<proteinExistence type="inferred from homology"/>
<feature type="compositionally biased region" description="Acidic residues" evidence="4">
    <location>
        <begin position="460"/>
        <end position="469"/>
    </location>
</feature>
<dbReference type="InterPro" id="IPR056748">
    <property type="entry name" value="VPS13-like_C"/>
</dbReference>
<name>A0ABR4MUQ7_9PEZI</name>
<dbReference type="InterPro" id="IPR056747">
    <property type="entry name" value="VPS13-like_M"/>
</dbReference>
<dbReference type="Proteomes" id="UP001610728">
    <property type="component" value="Unassembled WGS sequence"/>
</dbReference>
<dbReference type="RefSeq" id="XP_070863194.1">
    <property type="nucleotide sequence ID" value="XM_070999958.1"/>
</dbReference>
<dbReference type="EMBL" id="JABSNW010000001">
    <property type="protein sequence ID" value="KAL2892015.1"/>
    <property type="molecule type" value="Genomic_DNA"/>
</dbReference>
<evidence type="ECO:0000313" key="9">
    <source>
        <dbReference type="EMBL" id="KAL2892015.1"/>
    </source>
</evidence>
<feature type="region of interest" description="Disordered" evidence="4">
    <location>
        <begin position="1646"/>
        <end position="1695"/>
    </location>
</feature>
<feature type="region of interest" description="Disordered" evidence="4">
    <location>
        <begin position="424"/>
        <end position="477"/>
    </location>
</feature>
<evidence type="ECO:0000259" key="7">
    <source>
        <dbReference type="Pfam" id="PF25036"/>
    </source>
</evidence>
<evidence type="ECO:0000256" key="3">
    <source>
        <dbReference type="ARBA" id="ARBA00023055"/>
    </source>
</evidence>
<feature type="domain" description="Intermembrane lipid transfer protein VPS13-like C-terminal" evidence="8">
    <location>
        <begin position="3188"/>
        <end position="3294"/>
    </location>
</feature>
<dbReference type="InterPro" id="IPR009543">
    <property type="entry name" value="VPS13_VAB"/>
</dbReference>
<keyword evidence="10" id="KW-1185">Reference proteome</keyword>
<keyword evidence="2" id="KW-0813">Transport</keyword>
<evidence type="ECO:0000256" key="4">
    <source>
        <dbReference type="SAM" id="MobiDB-lite"/>
    </source>
</evidence>
<feature type="compositionally biased region" description="Polar residues" evidence="4">
    <location>
        <begin position="1082"/>
        <end position="1092"/>
    </location>
</feature>
<accession>A0ABR4MUQ7</accession>
<evidence type="ECO:0000259" key="8">
    <source>
        <dbReference type="Pfam" id="PF25037"/>
    </source>
</evidence>
<keyword evidence="3" id="KW-0445">Lipid transport</keyword>
<protein>
    <submittedName>
        <fullName evidence="9">Vacuolar protein sorting-associated protein 13</fullName>
    </submittedName>
</protein>
<feature type="region of interest" description="Disordered" evidence="4">
    <location>
        <begin position="902"/>
        <end position="930"/>
    </location>
</feature>
<sequence>MLEGLVAGILNRFLGMYVKNFDPGQLKVGIWSGDVKLRDLELRREALDQLKLPINVFAGHLGELTLVIPWSNLRGAPVKVLIEDVFLLASPKEQSNYDPDEEDRRQLRLKMERLESAEILRDRNREGLSQEEEQKTQSFTQSLITKIMDNVQVQIKNIHIRYEDSISAPGHPFALGITLQEFSAITTDSGWKPMFMQDSSDTTHKLASLEALTVYWNTDTELMGTGRDFNPDQDELLPHITFVEKFRLMIANHANESHLKHQYILRPVTGKAKLKLDKTGDRHIPRFHADLLFDEIGLVLDDEQYRDGLMLVDLFHYFVRHQEYLRHQPKVSVKEDPRAWFRFAGNSVLNKIHERNRKWSWDFFKERRDDRLLYIELFKKTKKNIMLEPEEEEDLQRLEAKLGYEDLRFWRSLAYNQMRKERSLASATQQANAQTHPSSQKQQQGGWMAWVWGSKPSDESQNEEQDQEPSENTLITDEQRQELYDVIDWDERTALAETIDVPRDSIKLQVESSLRTGSFTLRRKSHGQFKELMSLHFDAFKACMLQRPDSFLAQVTLGGFRVNDSTTPDSLYPEIVRVKDALSLRAADMMAVYNNKPTDPFFYLELENNPIDREGDVALVMKLKPLEIIWNPNFAVGISEFFRPPERHMESINALMESAGATVVTFREQTRASLEFALEEHKAINANLDLQAPLIIIPLSTSTKSSPCLIVDAGHVNVASKLADKEMMNFIHAKQRQMYTDEDLKRLESAMYDRFLVKLSSTQVLVGPSIEVAKKQLADETDPLKLHIIDRINIDLTVELSILPKAPNLTKIKVHGHLPMLHARLSDQKYKTLMKAIEVAIPKLDAAANQGSDDRDKGTKKIGSRRGSHSSFMSALEQPLPVSTRRPSLFLSVRPPVIMEDDLHIDDNDNDNESASISSDSKSKASSEVSEQLRLQQRNFQFTFKIDYLKGSLCRSDPNGQRPDQLLVELTAENFDILFYNRPCDLVAEVSLGSVTLDDFVVENTPPEFKAIVSSGDTEDLLQNRSLVQIKFTKVSRESPEFLTVYEGIETNLSISVSTINLIVTRKTLLTLLDFTLTTFSDNSNESGSSPPETKPPTRPSLRRLSIMSLSSDANLVTGGVSPAIVVPTSPTPQATPSSIKIKAELKSIRLILNNDGTRLATLALNHADVGLFVVGPVMRLNAKLGDFSLVDDVNTHLPADSSLRRLISVHGDDLADFRYETFDSNDVSNYPGYDTSVYFRAGSVKVMFVQEPFRDIVAFVVKFGQMQALYNAARQAAASQATQIQHSNSRMRYDVVISTPIVSFPRSMVVKSQRDDVDVVVAYLGEIYAQNNFVPVSKETTTDVATVITAGIRNIRLTSNMVYPGGQSEELEMIDHVDLNFKMTSVEHRPGSLRPDMEIEGSMSDFNLRLTQFQIQFLLEVSRSVPTVFTPVDSDVLESSDSSKSSVSLPVSAALPPLTPAAGGEGSKDREGNDDVAVPAGDSIAIDSQPSSSLGPELRTDMSSSWTRLDLVFRVKTIGLDLIAAQENCPVRDVKAAALSRFSLNESEIKFKMVSDASIEAELLIQSFTIHDLRSQNKNKFRRIMSPRSEAVKQLMSTVTISGGQDRTMILVITLDSPRLIFALDYLFAVNKFLTVSLQPPSLIGADPDVQPQPSSPMSNKKDGNPVSLPHSRPSISTAQSTSKAIGPAPAAPDADTDKGTLNVVFRVNIIDSQLILIADPLSTSSEAIVLGTRQVLLSKQNATTFQVSEVSMFLCKMDHFDSSRLRVLDDFSVQVAMDNSKANVTSIDLAVDPLILRLSFRDIYLILQILAKASELSNDRNADCDPSTDGGATGKSAGGGLPSSSTDNPTKEPPSSSKAIAPVIDSGGDATTRNQNQAKCIEQLRASFSEVRLVLIGEGHELPMLDTAFGAFTANVDNWSTDLKAGVSVEMYANVYNFSKSAWEPLIEPWQTSINVDRVSETGLLNIAMDSSKTFDVTITTATVQLAMASMGILSKYQQAVEKPRGAEAPYRIRNYTGFDITVTSQSTTAAAESVEADEKITAHLNDGQETPWCFEPWEKMREIVSSDDRSATVEITLEGSGFDPIRNVTLNREGEFLFALKPRVENVLHRLMVEVVLESDYVKYVTIRSPLVFENNTQIPLEIGVFDIDTGDLLKIEQVAPGAKAPAPIGAAYSKSMLIRPDSGFGYEWSTATIGWRDMMGKPTRTIMCKGENGNLFYFQVAAQYDKTNPLTRNYPYMTIKISPPITLENLLPHDFKYRIYDKNTQRDWSNFLRKGGVSPIHVVDLSHLLLLNIDMQDSVFKPSDFAIINSGTSSKDFSQERRLVCRDAKGLNLTLNLLYEKIPDGGGAFKVIVYTPYVILNKTGMELLIRARGFMQNAKVAAGQSHPASDVRNLRDEDMKAQPLMFSFDNDDHRNRAFLKLGTSDWSKPQSFDAAGSSTEVVLHSSDSHSKNTEISIGLAVESGVGKYRLTKIVTISPRFIVINKLGEDLRAREPSSSSILMLKPRLLEPLRFMSKSATKQLCLAFPGINNPWSSPFNLSDLGTTHIKINKDGQGHKLVRVEILIEGATVFVHLAYETRNWPFSMRNESSAEFTFWQANPYIDEDGIEAQSGWKPIKYRLPPRSMMPYAWDFPAASNKEVIICAQGSVPGARRNLERHVQLSEIGTQLPMKYGLPNGGQEVIDISVAADGPTQTLILSNYKASRSKYKGQTSRDVIPRSSTSSSASGSAAAYETKDQETGTTFSAHMNLSGVAISLINASHKELAYVTFRGVQLRYHESQTYQTASLGIKWIQIDNQLYGGVFPMLLFPSVVPKKTNEIEAHPSLHMMITRLKDESYGLLYVKYATVLLQEMTIELDEDFLYAIMDFANSSLSFISDDDPSLASTSVHSNGKLCEESLDIPQPKMEQAGNDIYFEVLNIQPMQLNISFMRTQVVNTTSDMGSHNPVTFFINMMTMAIGNVNDAPIRFNALLLENVRVSVPVLMQNVTSHYTQEALYQVHKILGSADFLGNPVGLFNNISSGITDIFYEPYQGLILNDNAEEFTLGLAKGATSFIKKSVYGFSDSFSKVTGSVAKGLALATLDKQFQDRRRITRARNRPKHALFGVTAGANSLLTSVASGVGGLAKKPWEGAEQEGALGFLKGVGKGVIGFATKPAIGVLDLASNVSEGIRNTTTVFDGSELEQVRKPRFIPLDGIVRPFNEREALGQYWLKQVDNGRFFDEKYIAHLELPREDLVVIVTFSRILVVWARKLNSEWDIPLKEIQTISKERTGISVVLKGGANGPFIPVTDESGRAFLYRMVAVAVEEFNRKFRTH</sequence>
<dbReference type="InterPro" id="IPR026847">
    <property type="entry name" value="VPS13"/>
</dbReference>
<feature type="compositionally biased region" description="Polar residues" evidence="4">
    <location>
        <begin position="425"/>
        <end position="445"/>
    </location>
</feature>
<feature type="compositionally biased region" description="Low complexity" evidence="4">
    <location>
        <begin position="913"/>
        <end position="928"/>
    </location>
</feature>
<feature type="compositionally biased region" description="Polar residues" evidence="4">
    <location>
        <begin position="1675"/>
        <end position="1685"/>
    </location>
</feature>
<dbReference type="Pfam" id="PF25036">
    <property type="entry name" value="VPS13_VAB"/>
    <property type="match status" value="1"/>
</dbReference>
<dbReference type="Pfam" id="PF25033">
    <property type="entry name" value="VPS13_M"/>
    <property type="match status" value="1"/>
</dbReference>
<feature type="domain" description="Chorein N-terminal" evidence="5">
    <location>
        <begin position="1"/>
        <end position="849"/>
    </location>
</feature>
<feature type="compositionally biased region" description="Low complexity" evidence="4">
    <location>
        <begin position="1435"/>
        <end position="1463"/>
    </location>
</feature>
<dbReference type="InterPro" id="IPR026854">
    <property type="entry name" value="VPS13_N"/>
</dbReference>
<dbReference type="PANTHER" id="PTHR16166:SF93">
    <property type="entry name" value="INTERMEMBRANE LIPID TRANSFER PROTEIN VPS13"/>
    <property type="match status" value="1"/>
</dbReference>
<feature type="region of interest" description="Disordered" evidence="4">
    <location>
        <begin position="1820"/>
        <end position="1876"/>
    </location>
</feature>